<dbReference type="InterPro" id="IPR000847">
    <property type="entry name" value="LysR_HTH_N"/>
</dbReference>
<dbReference type="Pfam" id="PF00126">
    <property type="entry name" value="HTH_1"/>
    <property type="match status" value="1"/>
</dbReference>
<dbReference type="GO" id="GO:0003700">
    <property type="term" value="F:DNA-binding transcription factor activity"/>
    <property type="evidence" value="ECO:0007669"/>
    <property type="project" value="InterPro"/>
</dbReference>
<dbReference type="Proteomes" id="UP000075430">
    <property type="component" value="Unassembled WGS sequence"/>
</dbReference>
<dbReference type="InterPro" id="IPR054793">
    <property type="entry name" value="AlsR"/>
</dbReference>
<organism evidence="6 7">
    <name type="scientific">Bacillus nakamurai</name>
    <dbReference type="NCBI Taxonomy" id="1793963"/>
    <lineage>
        <taxon>Bacteria</taxon>
        <taxon>Bacillati</taxon>
        <taxon>Bacillota</taxon>
        <taxon>Bacilli</taxon>
        <taxon>Bacillales</taxon>
        <taxon>Bacillaceae</taxon>
        <taxon>Bacillus</taxon>
    </lineage>
</organism>
<evidence type="ECO:0000256" key="2">
    <source>
        <dbReference type="ARBA" id="ARBA00023015"/>
    </source>
</evidence>
<gene>
    <name evidence="6" type="ORF">AXI58_01715</name>
</gene>
<dbReference type="CDD" id="cd08452">
    <property type="entry name" value="PBP2_AlsR"/>
    <property type="match status" value="1"/>
</dbReference>
<comment type="similarity">
    <text evidence="1">Belongs to the LysR transcriptional regulatory family.</text>
</comment>
<reference evidence="7" key="1">
    <citation type="submission" date="2016-02" db="EMBL/GenBank/DDBJ databases">
        <authorList>
            <person name="Dunlap C."/>
        </authorList>
    </citation>
    <scope>NUCLEOTIDE SEQUENCE [LARGE SCALE GENOMIC DNA]</scope>
    <source>
        <strain evidence="7">NRRL B-41092</strain>
    </source>
</reference>
<dbReference type="InterPro" id="IPR005119">
    <property type="entry name" value="LysR_subst-bd"/>
</dbReference>
<evidence type="ECO:0000259" key="5">
    <source>
        <dbReference type="PROSITE" id="PS50931"/>
    </source>
</evidence>
<evidence type="ECO:0000256" key="1">
    <source>
        <dbReference type="ARBA" id="ARBA00009437"/>
    </source>
</evidence>
<dbReference type="SUPFAM" id="SSF53850">
    <property type="entry name" value="Periplasmic binding protein-like II"/>
    <property type="match status" value="1"/>
</dbReference>
<keyword evidence="2" id="KW-0805">Transcription regulation</keyword>
<dbReference type="NCBIfam" id="NF045775">
    <property type="entry name" value="acetoin_reg_AlsR"/>
    <property type="match status" value="1"/>
</dbReference>
<dbReference type="FunFam" id="1.10.10.10:FF:000001">
    <property type="entry name" value="LysR family transcriptional regulator"/>
    <property type="match status" value="1"/>
</dbReference>
<proteinExistence type="inferred from homology"/>
<dbReference type="SUPFAM" id="SSF46785">
    <property type="entry name" value="Winged helix' DNA-binding domain"/>
    <property type="match status" value="1"/>
</dbReference>
<evidence type="ECO:0000256" key="3">
    <source>
        <dbReference type="ARBA" id="ARBA00023125"/>
    </source>
</evidence>
<dbReference type="Gene3D" id="1.10.10.10">
    <property type="entry name" value="Winged helix-like DNA-binding domain superfamily/Winged helix DNA-binding domain"/>
    <property type="match status" value="1"/>
</dbReference>
<accession>A0A150F4R6</accession>
<evidence type="ECO:0000256" key="4">
    <source>
        <dbReference type="ARBA" id="ARBA00023163"/>
    </source>
</evidence>
<comment type="caution">
    <text evidence="6">The sequence shown here is derived from an EMBL/GenBank/DDBJ whole genome shotgun (WGS) entry which is preliminary data.</text>
</comment>
<evidence type="ECO:0000313" key="6">
    <source>
        <dbReference type="EMBL" id="KXZ17136.1"/>
    </source>
</evidence>
<keyword evidence="4" id="KW-0804">Transcription</keyword>
<name>A0A150F4R6_9BACI</name>
<dbReference type="Gene3D" id="3.40.190.10">
    <property type="entry name" value="Periplasmic binding protein-like II"/>
    <property type="match status" value="2"/>
</dbReference>
<dbReference type="GO" id="GO:0003677">
    <property type="term" value="F:DNA binding"/>
    <property type="evidence" value="ECO:0007669"/>
    <property type="project" value="UniProtKB-KW"/>
</dbReference>
<keyword evidence="3" id="KW-0238">DNA-binding</keyword>
<dbReference type="InterPro" id="IPR036388">
    <property type="entry name" value="WH-like_DNA-bd_sf"/>
</dbReference>
<dbReference type="InterPro" id="IPR036390">
    <property type="entry name" value="WH_DNA-bd_sf"/>
</dbReference>
<dbReference type="RefSeq" id="WP_061522604.1">
    <property type="nucleotide sequence ID" value="NZ_JAJJBV010000038.1"/>
</dbReference>
<keyword evidence="7" id="KW-1185">Reference proteome</keyword>
<feature type="domain" description="HTH lysR-type" evidence="5">
    <location>
        <begin position="1"/>
        <end position="58"/>
    </location>
</feature>
<dbReference type="PRINTS" id="PR00039">
    <property type="entry name" value="HTHLYSR"/>
</dbReference>
<dbReference type="PROSITE" id="PS50931">
    <property type="entry name" value="HTH_LYSR"/>
    <property type="match status" value="1"/>
</dbReference>
<dbReference type="PANTHER" id="PTHR30346">
    <property type="entry name" value="TRANSCRIPTIONAL DUAL REGULATOR HCAR-RELATED"/>
    <property type="match status" value="1"/>
</dbReference>
<dbReference type="Pfam" id="PF03466">
    <property type="entry name" value="LysR_substrate"/>
    <property type="match status" value="1"/>
</dbReference>
<sequence>MELRHLQYFIAVAEELHFGKAALRLNMTQPPLSQQIKQLEKEVGVTLLKRTKRVVELSAAGESFLKHSRNAIEQIDKAIEMAQRTARGELGRLVVGFVGSATYEFLPPIIREFRELFPSVKVDLREISSFRQQEELLKGNIDIGILHPPLQHSALHMEKVQSSPCILALPKQHPLAAKKTIEIQDLENEPIITLAKETWPTLYLEFVNFCEQAGFKPKIIQEATEYQMVIGLVSAGIGITFVPSSAKKLFNLEVAYRNINQIQLTAEWVIAYRKDNQNPILKHFLDIVNKRQALLQANVTNT</sequence>
<dbReference type="GO" id="GO:0032993">
    <property type="term" value="C:protein-DNA complex"/>
    <property type="evidence" value="ECO:0007669"/>
    <property type="project" value="TreeGrafter"/>
</dbReference>
<dbReference type="OrthoDB" id="9803735at2"/>
<dbReference type="STRING" id="1793963.AXI58_01715"/>
<dbReference type="EMBL" id="LSBA01000023">
    <property type="protein sequence ID" value="KXZ17136.1"/>
    <property type="molecule type" value="Genomic_DNA"/>
</dbReference>
<dbReference type="AlphaFoldDB" id="A0A150F4R6"/>
<dbReference type="InterPro" id="IPR037411">
    <property type="entry name" value="AlsR_PBP2"/>
</dbReference>
<protein>
    <submittedName>
        <fullName evidence="6">LysR family transcriptional regulator</fullName>
    </submittedName>
</protein>
<evidence type="ECO:0000313" key="7">
    <source>
        <dbReference type="Proteomes" id="UP000075430"/>
    </source>
</evidence>
<dbReference type="PANTHER" id="PTHR30346:SF0">
    <property type="entry name" value="HCA OPERON TRANSCRIPTIONAL ACTIVATOR HCAR"/>
    <property type="match status" value="1"/>
</dbReference>